<dbReference type="STRING" id="561720.SAMN06275492_15313"/>
<keyword evidence="1" id="KW-0732">Signal</keyword>
<dbReference type="AlphaFoldDB" id="A0A1X7LA43"/>
<evidence type="ECO:0000256" key="1">
    <source>
        <dbReference type="SAM" id="SignalP"/>
    </source>
</evidence>
<accession>A0A1X7LA43</accession>
<reference evidence="3" key="1">
    <citation type="submission" date="2017-04" db="EMBL/GenBank/DDBJ databases">
        <authorList>
            <person name="Varghese N."/>
            <person name="Submissions S."/>
        </authorList>
    </citation>
    <scope>NUCLEOTIDE SEQUENCE [LARGE SCALE GENOMIC DNA]</scope>
    <source>
        <strain evidence="3">USBA 82</strain>
    </source>
</reference>
<feature type="signal peptide" evidence="1">
    <location>
        <begin position="1"/>
        <end position="20"/>
    </location>
</feature>
<keyword evidence="3" id="KW-1185">Reference proteome</keyword>
<dbReference type="EMBL" id="FXBB01000053">
    <property type="protein sequence ID" value="SMG50716.1"/>
    <property type="molecule type" value="Genomic_DNA"/>
</dbReference>
<feature type="chain" id="PRO_5011987645" evidence="1">
    <location>
        <begin position="21"/>
        <end position="189"/>
    </location>
</feature>
<evidence type="ECO:0000313" key="2">
    <source>
        <dbReference type="EMBL" id="SMG50716.1"/>
    </source>
</evidence>
<sequence>MCAALAMVALSLGFYGEGFAWSSADRLKVEVGLGKDMKFFDLGLVAGSDFWVEPPVPSEHTCMNRGTTFRLLQSLADVQCEDGVLRPFDLDVRLGWQFGCATKMYGTYVPFVASGDEYVPLVDENGENVVRPGIFKAWDYSLDSRPLSGELSPSSLYRIEATSRSTGKVYALVTIQSPHPGRESDHREP</sequence>
<dbReference type="Proteomes" id="UP000193355">
    <property type="component" value="Unassembled WGS sequence"/>
</dbReference>
<evidence type="ECO:0000313" key="3">
    <source>
        <dbReference type="Proteomes" id="UP000193355"/>
    </source>
</evidence>
<proteinExistence type="predicted"/>
<protein>
    <submittedName>
        <fullName evidence="2">Uncharacterized protein</fullName>
    </submittedName>
</protein>
<gene>
    <name evidence="2" type="ORF">SAMN06275492_15313</name>
</gene>
<organism evidence="2 3">
    <name type="scientific">Dethiosulfovibrio salsuginis</name>
    <dbReference type="NCBI Taxonomy" id="561720"/>
    <lineage>
        <taxon>Bacteria</taxon>
        <taxon>Thermotogati</taxon>
        <taxon>Synergistota</taxon>
        <taxon>Synergistia</taxon>
        <taxon>Synergistales</taxon>
        <taxon>Dethiosulfovibrionaceae</taxon>
        <taxon>Dethiosulfovibrio</taxon>
    </lineage>
</organism>
<name>A0A1X7LA43_9BACT</name>